<keyword evidence="2" id="KW-0614">Plasmid</keyword>
<reference evidence="2 3" key="1">
    <citation type="journal article" date="2014" name="Genome Announc.">
        <title>Complete Genome Sequence of Cronobacter sakazakii Strain CMCC 45402.</title>
        <authorList>
            <person name="Zhao Z."/>
            <person name="Wang L."/>
            <person name="Wang B."/>
            <person name="Liang H."/>
            <person name="Ye Q."/>
            <person name="Zeng M."/>
        </authorList>
    </citation>
    <scope>NUCLEOTIDE SEQUENCE [LARGE SCALE GENOMIC DNA]</scope>
    <source>
        <strain evidence="3">45402</strain>
        <plasmid evidence="3">Plasmid p2</plasmid>
    </source>
</reference>
<evidence type="ECO:0008006" key="4">
    <source>
        <dbReference type="Google" id="ProtNLM"/>
    </source>
</evidence>
<dbReference type="AlphaFoldDB" id="V5U6J6"/>
<feature type="transmembrane region" description="Helical" evidence="1">
    <location>
        <begin position="60"/>
        <end position="79"/>
    </location>
</feature>
<proteinExistence type="predicted"/>
<gene>
    <name evidence="2" type="ORF">P262_p2008</name>
</gene>
<feature type="transmembrane region" description="Helical" evidence="1">
    <location>
        <begin position="245"/>
        <end position="263"/>
    </location>
</feature>
<feature type="transmembrane region" description="Helical" evidence="1">
    <location>
        <begin position="166"/>
        <end position="191"/>
    </location>
</feature>
<accession>V5U6J6</accession>
<feature type="transmembrane region" description="Helical" evidence="1">
    <location>
        <begin position="203"/>
        <end position="225"/>
    </location>
</feature>
<keyword evidence="1" id="KW-0472">Membrane</keyword>
<feature type="transmembrane region" description="Helical" evidence="1">
    <location>
        <begin position="25"/>
        <end position="45"/>
    </location>
</feature>
<evidence type="ECO:0000256" key="1">
    <source>
        <dbReference type="SAM" id="Phobius"/>
    </source>
</evidence>
<dbReference type="InterPro" id="IPR008875">
    <property type="entry name" value="TraX"/>
</dbReference>
<dbReference type="Proteomes" id="UP000018545">
    <property type="component" value="Plasmid p2"/>
</dbReference>
<feature type="transmembrane region" description="Helical" evidence="1">
    <location>
        <begin position="91"/>
        <end position="108"/>
    </location>
</feature>
<dbReference type="HOGENOM" id="CLU_069784_0_0_6"/>
<dbReference type="KEGG" id="csi:P262_p2008"/>
<keyword evidence="1" id="KW-1133">Transmembrane helix</keyword>
<dbReference type="Pfam" id="PF05857">
    <property type="entry name" value="TraX"/>
    <property type="match status" value="1"/>
</dbReference>
<keyword evidence="1" id="KW-0812">Transmembrane</keyword>
<name>V5U6J6_9ENTR</name>
<dbReference type="EMBL" id="CP006733">
    <property type="protein sequence ID" value="AHB72620.1"/>
    <property type="molecule type" value="Genomic_DNA"/>
</dbReference>
<feature type="transmembrane region" description="Helical" evidence="1">
    <location>
        <begin position="139"/>
        <end position="160"/>
    </location>
</feature>
<evidence type="ECO:0000313" key="2">
    <source>
        <dbReference type="EMBL" id="AHB72620.1"/>
    </source>
</evidence>
<sequence>MSRRIRLKVLSTIHKIPFRALQRMTLLNPGAVDLVKLLAMLAMLLDHFNTLFLSPLRPELYALGRAAFPLFSLIWAINVNRKPERLQFQANRLWLWAVVTQPVFMLAFRQLDPWYALNILFVFAGTTQLLAWHRQSGTCGLAAGTALLAVLAWPLSPASYGLQGEILTVGLAVIAGSASAQVRYCAGWAVFLSLVTLNGASHLATMPVATLVFATLPTCLFPWMVVTAAQQLMADKHRRWLPARFFYPVYAGHLLLAGTIVYFV</sequence>
<organism evidence="2 3">
    <name type="scientific">Cronobacter malonaticus</name>
    <dbReference type="NCBI Taxonomy" id="413503"/>
    <lineage>
        <taxon>Bacteria</taxon>
        <taxon>Pseudomonadati</taxon>
        <taxon>Pseudomonadota</taxon>
        <taxon>Gammaproteobacteria</taxon>
        <taxon>Enterobacterales</taxon>
        <taxon>Enterobacteriaceae</taxon>
        <taxon>Cronobacter</taxon>
    </lineage>
</organism>
<evidence type="ECO:0000313" key="3">
    <source>
        <dbReference type="Proteomes" id="UP000018545"/>
    </source>
</evidence>
<geneLocation type="plasmid" evidence="2 3">
    <name>p2</name>
</geneLocation>
<protein>
    <recommendedName>
        <fullName evidence="4">Conjugal transfer protein TraX</fullName>
    </recommendedName>
</protein>